<keyword evidence="2 6" id="KW-0436">Ligase</keyword>
<dbReference type="PROSITE" id="PS00455">
    <property type="entry name" value="AMP_BINDING"/>
    <property type="match status" value="1"/>
</dbReference>
<sequence>MKTCCLVLPGLFSQNPALLSLLAIMMLSEHERSRNIKNSIHSIRSNAACCVHIIVDNTHIPSSMASAYFQDSTLLWKPTHPSFTAGDRLRQFVNRKHGLHLGDYQALHKYSVGSYTFWLDLWEFLGIISSVPPTKKIIEKGASPEVPIWFPEARLNYAENLLHRKDDAVAITAGGETGIVTHYTYRQLRELVRQMASAMLRHGLQKGDRVAGILNNTITPVVIALAAASIGAIFTTTSTDMGTHGILNRFQQVEPKFLFADTEVIYAGRVVNLVSKLTEVFQRLRSHGLEKAILLPSIATGKDIMIPHCSSLSTFLTMDDGRELVFEQLPFSHPLFILFSSGTSGPSKCLVHSAGGVLLQSKKELRLHFGVEPDDIFFHYTATAWMVWNVNLSCLAIGARWLLYDGSPFHPDMKTLLQFCDEQGATLIGISPRFLGEIRGQGINPLEVGRFEALRTVSSTGSVLTSTMFAWTQKAFGEHIHVTSACGGTDICALFVTGHPGLAVYAGETQCKSLGMDIRVFNEQGINIEDTGVAGEMVVARPHPSLPLFLWGDKTGEKYRKTYYDTYPGIWRQGDFIVINPVTKGIRVLGRSDGVLNPSGVRFGAAEIYSILEDFSAVISDAVCVGQRRPQDADERVLLFLTMRAGHALDDSLVARIKNAIRAGLSARHVPAYVFEVADIPYTPTGKRIETAVKDIVCGLDKPSGTVVNPESLKLYHKYRDLPPNVPRTKM</sequence>
<accession>A0AAD6VNK4</accession>
<reference evidence="6" key="1">
    <citation type="submission" date="2023-03" db="EMBL/GenBank/DDBJ databases">
        <title>Massive genome expansion in bonnet fungi (Mycena s.s.) driven by repeated elements and novel gene families across ecological guilds.</title>
        <authorList>
            <consortium name="Lawrence Berkeley National Laboratory"/>
            <person name="Harder C.B."/>
            <person name="Miyauchi S."/>
            <person name="Viragh M."/>
            <person name="Kuo A."/>
            <person name="Thoen E."/>
            <person name="Andreopoulos B."/>
            <person name="Lu D."/>
            <person name="Skrede I."/>
            <person name="Drula E."/>
            <person name="Henrissat B."/>
            <person name="Morin E."/>
            <person name="Kohler A."/>
            <person name="Barry K."/>
            <person name="LaButti K."/>
            <person name="Morin E."/>
            <person name="Salamov A."/>
            <person name="Lipzen A."/>
            <person name="Mereny Z."/>
            <person name="Hegedus B."/>
            <person name="Baldrian P."/>
            <person name="Stursova M."/>
            <person name="Weitz H."/>
            <person name="Taylor A."/>
            <person name="Grigoriev I.V."/>
            <person name="Nagy L.G."/>
            <person name="Martin F."/>
            <person name="Kauserud H."/>
        </authorList>
    </citation>
    <scope>NUCLEOTIDE SEQUENCE</scope>
    <source>
        <strain evidence="6">9144</strain>
    </source>
</reference>
<protein>
    <submittedName>
        <fullName evidence="6">Acetoacetate-CoA ligase</fullName>
    </submittedName>
</protein>
<evidence type="ECO:0000313" key="6">
    <source>
        <dbReference type="EMBL" id="KAJ7217667.1"/>
    </source>
</evidence>
<dbReference type="Gene3D" id="3.30.300.30">
    <property type="match status" value="1"/>
</dbReference>
<dbReference type="GO" id="GO:0005524">
    <property type="term" value="F:ATP binding"/>
    <property type="evidence" value="ECO:0007669"/>
    <property type="project" value="UniProtKB-KW"/>
</dbReference>
<dbReference type="GO" id="GO:0030729">
    <property type="term" value="F:acetoacetate-CoA ligase activity"/>
    <property type="evidence" value="ECO:0007669"/>
    <property type="project" value="InterPro"/>
</dbReference>
<dbReference type="Gene3D" id="3.40.50.12780">
    <property type="entry name" value="N-terminal domain of ligase-like"/>
    <property type="match status" value="1"/>
</dbReference>
<proteinExistence type="inferred from homology"/>
<name>A0AAD6VNK4_9AGAR</name>
<dbReference type="NCBIfam" id="TIGR01217">
    <property type="entry name" value="ac_ac_CoA_syn"/>
    <property type="match status" value="1"/>
</dbReference>
<organism evidence="6 7">
    <name type="scientific">Mycena pura</name>
    <dbReference type="NCBI Taxonomy" id="153505"/>
    <lineage>
        <taxon>Eukaryota</taxon>
        <taxon>Fungi</taxon>
        <taxon>Dikarya</taxon>
        <taxon>Basidiomycota</taxon>
        <taxon>Agaricomycotina</taxon>
        <taxon>Agaricomycetes</taxon>
        <taxon>Agaricomycetidae</taxon>
        <taxon>Agaricales</taxon>
        <taxon>Marasmiineae</taxon>
        <taxon>Mycenaceae</taxon>
        <taxon>Mycena</taxon>
    </lineage>
</organism>
<dbReference type="PANTHER" id="PTHR42921:SF1">
    <property type="entry name" value="ACETOACETYL-COA SYNTHETASE"/>
    <property type="match status" value="1"/>
</dbReference>
<evidence type="ECO:0000256" key="4">
    <source>
        <dbReference type="ARBA" id="ARBA00022840"/>
    </source>
</evidence>
<dbReference type="InterPro" id="IPR042099">
    <property type="entry name" value="ANL_N_sf"/>
</dbReference>
<dbReference type="SUPFAM" id="SSF56801">
    <property type="entry name" value="Acetyl-CoA synthetase-like"/>
    <property type="match status" value="1"/>
</dbReference>
<evidence type="ECO:0000256" key="2">
    <source>
        <dbReference type="ARBA" id="ARBA00022598"/>
    </source>
</evidence>
<evidence type="ECO:0000313" key="7">
    <source>
        <dbReference type="Proteomes" id="UP001219525"/>
    </source>
</evidence>
<comment type="caution">
    <text evidence="6">The sequence shown here is derived from an EMBL/GenBank/DDBJ whole genome shotgun (WGS) entry which is preliminary data.</text>
</comment>
<evidence type="ECO:0000259" key="5">
    <source>
        <dbReference type="Pfam" id="PF00501"/>
    </source>
</evidence>
<evidence type="ECO:0000256" key="3">
    <source>
        <dbReference type="ARBA" id="ARBA00022741"/>
    </source>
</evidence>
<dbReference type="InterPro" id="IPR020845">
    <property type="entry name" value="AMP-binding_CS"/>
</dbReference>
<keyword evidence="7" id="KW-1185">Reference proteome</keyword>
<dbReference type="AlphaFoldDB" id="A0AAD6VNK4"/>
<gene>
    <name evidence="6" type="ORF">GGX14DRAFT_437686</name>
</gene>
<dbReference type="PANTHER" id="PTHR42921">
    <property type="entry name" value="ACETOACETYL-COA SYNTHETASE"/>
    <property type="match status" value="1"/>
</dbReference>
<dbReference type="GO" id="GO:0006629">
    <property type="term" value="P:lipid metabolic process"/>
    <property type="evidence" value="ECO:0007669"/>
    <property type="project" value="InterPro"/>
</dbReference>
<keyword evidence="3" id="KW-0547">Nucleotide-binding</keyword>
<dbReference type="Proteomes" id="UP001219525">
    <property type="component" value="Unassembled WGS sequence"/>
</dbReference>
<evidence type="ECO:0000256" key="1">
    <source>
        <dbReference type="ARBA" id="ARBA00006432"/>
    </source>
</evidence>
<dbReference type="NCBIfam" id="NF002937">
    <property type="entry name" value="PRK03584.1"/>
    <property type="match status" value="1"/>
</dbReference>
<feature type="domain" description="AMP-dependent synthetase/ligase" evidence="5">
    <location>
        <begin position="164"/>
        <end position="543"/>
    </location>
</feature>
<dbReference type="Pfam" id="PF00501">
    <property type="entry name" value="AMP-binding"/>
    <property type="match status" value="1"/>
</dbReference>
<dbReference type="InterPro" id="IPR005914">
    <property type="entry name" value="Acac_CoA_synth"/>
</dbReference>
<dbReference type="InterPro" id="IPR045851">
    <property type="entry name" value="AMP-bd_C_sf"/>
</dbReference>
<keyword evidence="4" id="KW-0067">ATP-binding</keyword>
<comment type="similarity">
    <text evidence="1">Belongs to the ATP-dependent AMP-binding enzyme family.</text>
</comment>
<dbReference type="EMBL" id="JARJCW010000013">
    <property type="protein sequence ID" value="KAJ7217667.1"/>
    <property type="molecule type" value="Genomic_DNA"/>
</dbReference>
<dbReference type="InterPro" id="IPR000873">
    <property type="entry name" value="AMP-dep_synth/lig_dom"/>
</dbReference>